<sequence length="653" mass="73627">MSQTALPSVADNYYFAAGLDYGSQSDVIKVQLFNGETPSGLPNFIQERHNHYTIPAQAAYHEGVLYTGWDLDDRLLGRGEPAVPHDKVIQCAKLALYEHTNRSPMALCVKRVQESLALNGKSLDEFLADHLAALISKARDMLVEHPLLNHLSEDVIRSIPWRVRLTVPHAWSPTACARMQSAARSAGIEITLLASEPECAVASSIDLLCGNQVPIATPLGRQSRVLSADLGCGTTDYTLVELTDALAINSKLRVLKETSDPLGGSQGINERLLARYEKSLGDEEAVEEKAKSLALDLSALRWQALRGIEEQKRHFPGRGFYTVSILGANRIVEHHTFSEAEMRDAFEPVVSEVERCIDEYVNDQTLKPDLIFVSGGFGKSWFLDQRLRARYNGTQVLTPCYYNSFNQEILIAEGALSSRYDQLCTQAIPPRYSYAVIRDEEYDPDVHVDAWAQKSKRRMPISGVVHPSGWNPNRRFVFKRMFPFLKKGETVRATDFDIGVPMYYYMRVYSRLALEADFVLIDEDKLEPFMKPGSNTLRAFDGGLHGPAFQADEKTVRPGVKVWKKTIHTLKLSNDQLSAFNQLTDTKGKPWYEVPAQLRVKYRSERDMVMVWRLLPPHGEPIDVEETESLLWDAEHSEFFEDPVSDVEEDGEE</sequence>
<proteinExistence type="predicted"/>
<dbReference type="SUPFAM" id="SSF53067">
    <property type="entry name" value="Actin-like ATPase domain"/>
    <property type="match status" value="2"/>
</dbReference>
<accession>A0A3M7DVV3</accession>
<dbReference type="Gene3D" id="3.30.420.40">
    <property type="match status" value="2"/>
</dbReference>
<organism evidence="1 2">
    <name type="scientific">Hortaea werneckii</name>
    <name type="common">Black yeast</name>
    <name type="synonym">Cladosporium werneckii</name>
    <dbReference type="NCBI Taxonomy" id="91943"/>
    <lineage>
        <taxon>Eukaryota</taxon>
        <taxon>Fungi</taxon>
        <taxon>Dikarya</taxon>
        <taxon>Ascomycota</taxon>
        <taxon>Pezizomycotina</taxon>
        <taxon>Dothideomycetes</taxon>
        <taxon>Dothideomycetidae</taxon>
        <taxon>Mycosphaerellales</taxon>
        <taxon>Teratosphaeriaceae</taxon>
        <taxon>Hortaea</taxon>
    </lineage>
</organism>
<dbReference type="PANTHER" id="PTHR42749">
    <property type="entry name" value="CELL SHAPE-DETERMINING PROTEIN MREB"/>
    <property type="match status" value="1"/>
</dbReference>
<dbReference type="CDD" id="cd10170">
    <property type="entry name" value="ASKHA_NBD_HSP70"/>
    <property type="match status" value="1"/>
</dbReference>
<dbReference type="EMBL" id="QWIO01001654">
    <property type="protein sequence ID" value="RMY68280.1"/>
    <property type="molecule type" value="Genomic_DNA"/>
</dbReference>
<evidence type="ECO:0000313" key="2">
    <source>
        <dbReference type="Proteomes" id="UP000269539"/>
    </source>
</evidence>
<evidence type="ECO:0000313" key="1">
    <source>
        <dbReference type="EMBL" id="RMY68280.1"/>
    </source>
</evidence>
<gene>
    <name evidence="1" type="ORF">D0864_11386</name>
</gene>
<dbReference type="InterPro" id="IPR043129">
    <property type="entry name" value="ATPase_NBD"/>
</dbReference>
<protein>
    <submittedName>
        <fullName evidence="1">Uncharacterized protein</fullName>
    </submittedName>
</protein>
<dbReference type="Gene3D" id="3.90.640.10">
    <property type="entry name" value="Actin, Chain A, domain 4"/>
    <property type="match status" value="1"/>
</dbReference>
<dbReference type="Proteomes" id="UP000269539">
    <property type="component" value="Unassembled WGS sequence"/>
</dbReference>
<reference evidence="1 2" key="1">
    <citation type="journal article" date="2018" name="BMC Genomics">
        <title>Genomic evidence for intraspecific hybridization in a clonal and extremely halotolerant yeast.</title>
        <authorList>
            <person name="Gostincar C."/>
            <person name="Stajich J.E."/>
            <person name="Zupancic J."/>
            <person name="Zalar P."/>
            <person name="Gunde-Cimerman N."/>
        </authorList>
    </citation>
    <scope>NUCLEOTIDE SEQUENCE [LARGE SCALE GENOMIC DNA]</scope>
    <source>
        <strain evidence="1 2">EXF-10513</strain>
    </source>
</reference>
<comment type="caution">
    <text evidence="1">The sequence shown here is derived from an EMBL/GenBank/DDBJ whole genome shotgun (WGS) entry which is preliminary data.</text>
</comment>
<name>A0A3M7DVV3_HORWE</name>
<dbReference type="PANTHER" id="PTHR42749:SF1">
    <property type="entry name" value="CELL SHAPE-DETERMINING PROTEIN MREB"/>
    <property type="match status" value="1"/>
</dbReference>
<dbReference type="VEuPathDB" id="FungiDB:BTJ68_05203"/>
<dbReference type="AlphaFoldDB" id="A0A3M7DVV3"/>